<proteinExistence type="predicted"/>
<accession>A0AAU7CCH7</accession>
<dbReference type="RefSeq" id="WP_406695603.1">
    <property type="nucleotide sequence ID" value="NZ_CP155447.1"/>
</dbReference>
<reference evidence="1" key="1">
    <citation type="submission" date="2024-05" db="EMBL/GenBank/DDBJ databases">
        <title>Planctomycetes of the genus Singulisphaera possess chitinolytic capabilities.</title>
        <authorList>
            <person name="Ivanova A."/>
        </authorList>
    </citation>
    <scope>NUCLEOTIDE SEQUENCE</scope>
    <source>
        <strain evidence="1">Ch08T</strain>
    </source>
</reference>
<evidence type="ECO:0000313" key="1">
    <source>
        <dbReference type="EMBL" id="XBH02862.1"/>
    </source>
</evidence>
<organism evidence="1">
    <name type="scientific">Singulisphaera sp. Ch08</name>
    <dbReference type="NCBI Taxonomy" id="3120278"/>
    <lineage>
        <taxon>Bacteria</taxon>
        <taxon>Pseudomonadati</taxon>
        <taxon>Planctomycetota</taxon>
        <taxon>Planctomycetia</taxon>
        <taxon>Isosphaerales</taxon>
        <taxon>Isosphaeraceae</taxon>
        <taxon>Singulisphaera</taxon>
    </lineage>
</organism>
<dbReference type="EMBL" id="CP155447">
    <property type="protein sequence ID" value="XBH02862.1"/>
    <property type="molecule type" value="Genomic_DNA"/>
</dbReference>
<protein>
    <submittedName>
        <fullName evidence="1">Uncharacterized protein</fullName>
    </submittedName>
</protein>
<sequence>MFHAVLREGYSCVVLKDQEKGESNLRHHPLSQAFRAHSAQGGNMGNFTAWLRFHHESTRIWRHWLSRRCRAGDLAWDRFSRLLEQFPLPQPLAIRFGVLSRKEFVT</sequence>
<gene>
    <name evidence="1" type="ORF">V5E97_31800</name>
</gene>
<name>A0AAU7CCH7_9BACT</name>
<dbReference type="AlphaFoldDB" id="A0AAU7CCH7"/>